<feature type="region of interest" description="Disordered" evidence="16">
    <location>
        <begin position="739"/>
        <end position="766"/>
    </location>
</feature>
<dbReference type="GO" id="GO:0003723">
    <property type="term" value="F:RNA binding"/>
    <property type="evidence" value="ECO:0007669"/>
    <property type="project" value="UniProtKB-UniRule"/>
</dbReference>
<dbReference type="InterPro" id="IPR004274">
    <property type="entry name" value="FCP1_dom"/>
</dbReference>
<evidence type="ECO:0000256" key="14">
    <source>
        <dbReference type="ARBA" id="ARBA00048336"/>
    </source>
</evidence>
<dbReference type="GO" id="GO:0009755">
    <property type="term" value="P:hormone-mediated signaling pathway"/>
    <property type="evidence" value="ECO:0007669"/>
    <property type="project" value="UniProtKB-ARBA"/>
</dbReference>
<evidence type="ECO:0000256" key="10">
    <source>
        <dbReference type="ARBA" id="ARBA00023015"/>
    </source>
</evidence>
<dbReference type="PANTHER" id="PTHR23081:SF0">
    <property type="entry name" value="RNA POLYMERASE II C-TERMINAL DOMAIN PHOSPHATASE-LIKE 1"/>
    <property type="match status" value="1"/>
</dbReference>
<dbReference type="EC" id="3.1.3.16" evidence="5"/>
<dbReference type="Pfam" id="PF03031">
    <property type="entry name" value="NIF"/>
    <property type="match status" value="1"/>
</dbReference>
<dbReference type="PROSITE" id="PS50969">
    <property type="entry name" value="FCP1"/>
    <property type="match status" value="1"/>
</dbReference>
<dbReference type="Proteomes" id="UP001189122">
    <property type="component" value="Unassembled WGS sequence"/>
</dbReference>
<feature type="region of interest" description="Disordered" evidence="16">
    <location>
        <begin position="931"/>
        <end position="970"/>
    </location>
</feature>
<keyword evidence="7" id="KW-0479">Metal-binding</keyword>
<organism evidence="19">
    <name type="scientific">Spirodela intermedia</name>
    <name type="common">Intermediate duckweed</name>
    <dbReference type="NCBI Taxonomy" id="51605"/>
    <lineage>
        <taxon>Eukaryota</taxon>
        <taxon>Viridiplantae</taxon>
        <taxon>Streptophyta</taxon>
        <taxon>Embryophyta</taxon>
        <taxon>Tracheophyta</taxon>
        <taxon>Spermatophyta</taxon>
        <taxon>Magnoliopsida</taxon>
        <taxon>Liliopsida</taxon>
        <taxon>Araceae</taxon>
        <taxon>Lemnoideae</taxon>
        <taxon>Spirodela</taxon>
    </lineage>
</organism>
<evidence type="ECO:0000256" key="7">
    <source>
        <dbReference type="ARBA" id="ARBA00022723"/>
    </source>
</evidence>
<evidence type="ECO:0000256" key="16">
    <source>
        <dbReference type="SAM" id="MobiDB-lite"/>
    </source>
</evidence>
<evidence type="ECO:0000259" key="18">
    <source>
        <dbReference type="PROSITE" id="PS50969"/>
    </source>
</evidence>
<keyword evidence="8" id="KW-0378">Hydrolase</keyword>
<dbReference type="EMBL" id="CACRZD030000007">
    <property type="protein sequence ID" value="CAA6662680.1"/>
    <property type="molecule type" value="Genomic_DNA"/>
</dbReference>
<sequence>MPSNRCRVFLWRIGVVDLIDPGKKKKKKKKILHTIAPAGPCVRIESRSLLPDESPLFLLHTTCLREKKTAVISLGEQELHLVAMPSRRNFDKCSRFWGFSTVPGLYNSCLVMLNLRCLGIVFDLDETLIVANTMRSFEDRIDSLQRKINAETDPQRISGMLAEVKRYQDDQCILKQYVFKVQSEIVPSLSDGHQPMIRPIIRLQEKNIILTRINPLVRDTSVLVRLRPAWEDLRSYLTARGRKRFEVYVCTMAERDYALEMWRLLDPEWNLINSKQLLDRIVCVKSGLRKSLFNVFQDGICHPKMALVIDDRLKVWDDKDQPRVHVVPAFAPYHAPHAEANGSVPVLCVARNVACNVRGGFFKEFDEGLLPRISDVFYEDELVDFPSAPDVGNYLISEDDTSVSNGSKDPLSFDGMADVEVEKRLKEANFNVQAAPSILSNLDPRSVSSLQHVLASSSIVPTPAASQVATSLHDNQQPLSIGSVKPLVQPGIPESSLQASPAREEGEVPESELDPNTRRRLLILQHGQDTRDHIPNDSVLPARVPLQVSLNPPIQSHGGWFPVEEEMSPRKLNRAPKEFAFEPEAVRFDKTRPFFPRVDNFARPERPIHDNQRLSKEIYHGDGQLRPKHAALNHHHVPGDEVPVGRASISNRDAYFDSWRMTSPYLDTPTGVLLDIATKCGDKVEFRAALVDTTELQFSIEVWFVGEKVGEGIGRTRKEAQHHASESSLRNLANKYLSTVSHDPDSMHDEAPHAKENGAVSGKSSFQYPAYRGDEPVLSSSLEQARFQDQRVDRSRPSGADLAALKELCALEGFSLNFLTQPGVSVDPSTKGEVTAQVEIGGQLLGKGSGMSREEAKLQAAQEALVNLQSMLGQFAPKRSSSPRLAHSMSNKRLKQDLPRGLQRTSSARYSRDDAPRALTLLNLVLFLSCPDPSESNAEINRERKERERENGPNSGTRRAQYEKLRSWFE</sequence>
<dbReference type="SMART" id="SM00358">
    <property type="entry name" value="DSRM"/>
    <property type="match status" value="2"/>
</dbReference>
<dbReference type="EMBL" id="LR743594">
    <property type="protein sequence ID" value="CAA2623119.1"/>
    <property type="molecule type" value="Genomic_DNA"/>
</dbReference>
<evidence type="ECO:0000256" key="15">
    <source>
        <dbReference type="PROSITE-ProRule" id="PRU00266"/>
    </source>
</evidence>
<keyword evidence="11" id="KW-0804">Transcription</keyword>
<keyword evidence="10" id="KW-0805">Transcription regulation</keyword>
<feature type="domain" description="DRBM" evidence="17">
    <location>
        <begin position="800"/>
        <end position="870"/>
    </location>
</feature>
<evidence type="ECO:0000256" key="4">
    <source>
        <dbReference type="ARBA" id="ARBA00004123"/>
    </source>
</evidence>
<evidence type="ECO:0000256" key="11">
    <source>
        <dbReference type="ARBA" id="ARBA00023163"/>
    </source>
</evidence>
<dbReference type="GO" id="GO:0046872">
    <property type="term" value="F:metal ion binding"/>
    <property type="evidence" value="ECO:0007669"/>
    <property type="project" value="UniProtKB-KW"/>
</dbReference>
<feature type="region of interest" description="Disordered" evidence="16">
    <location>
        <begin position="481"/>
        <end position="517"/>
    </location>
</feature>
<comment type="catalytic activity">
    <reaction evidence="13">
        <text>O-phospho-L-seryl-[protein] + H2O = L-seryl-[protein] + phosphate</text>
        <dbReference type="Rhea" id="RHEA:20629"/>
        <dbReference type="Rhea" id="RHEA-COMP:9863"/>
        <dbReference type="Rhea" id="RHEA-COMP:11604"/>
        <dbReference type="ChEBI" id="CHEBI:15377"/>
        <dbReference type="ChEBI" id="CHEBI:29999"/>
        <dbReference type="ChEBI" id="CHEBI:43474"/>
        <dbReference type="ChEBI" id="CHEBI:83421"/>
        <dbReference type="EC" id="3.1.3.16"/>
    </reaction>
</comment>
<name>A0A7I8J052_SPIIN</name>
<dbReference type="SUPFAM" id="SSF56784">
    <property type="entry name" value="HAD-like"/>
    <property type="match status" value="1"/>
</dbReference>
<evidence type="ECO:0000256" key="13">
    <source>
        <dbReference type="ARBA" id="ARBA00047761"/>
    </source>
</evidence>
<feature type="region of interest" description="Disordered" evidence="16">
    <location>
        <begin position="877"/>
        <end position="911"/>
    </location>
</feature>
<feature type="domain" description="DRBM" evidence="17">
    <location>
        <begin position="668"/>
        <end position="734"/>
    </location>
</feature>
<evidence type="ECO:0000256" key="9">
    <source>
        <dbReference type="ARBA" id="ARBA00022884"/>
    </source>
</evidence>
<dbReference type="InterPro" id="IPR036412">
    <property type="entry name" value="HAD-like_sf"/>
</dbReference>
<dbReference type="Gene3D" id="3.40.50.1000">
    <property type="entry name" value="HAD superfamily/HAD-like"/>
    <property type="match status" value="1"/>
</dbReference>
<evidence type="ECO:0000256" key="5">
    <source>
        <dbReference type="ARBA" id="ARBA00013081"/>
    </source>
</evidence>
<evidence type="ECO:0000256" key="12">
    <source>
        <dbReference type="ARBA" id="ARBA00023242"/>
    </source>
</evidence>
<evidence type="ECO:0000256" key="2">
    <source>
        <dbReference type="ARBA" id="ARBA00001941"/>
    </source>
</evidence>
<keyword evidence="12" id="KW-0539">Nucleus</keyword>
<dbReference type="GO" id="GO:0005634">
    <property type="term" value="C:nucleus"/>
    <property type="evidence" value="ECO:0007669"/>
    <property type="project" value="UniProtKB-SubCell"/>
</dbReference>
<gene>
    <name evidence="19" type="ORF">SI7747_07009065</name>
</gene>
<accession>A0A7I8J052</accession>
<dbReference type="PROSITE" id="PS50137">
    <property type="entry name" value="DS_RBD"/>
    <property type="match status" value="2"/>
</dbReference>
<evidence type="ECO:0000256" key="1">
    <source>
        <dbReference type="ARBA" id="ARBA00001936"/>
    </source>
</evidence>
<dbReference type="GO" id="GO:0045892">
    <property type="term" value="P:negative regulation of DNA-templated transcription"/>
    <property type="evidence" value="ECO:0007669"/>
    <property type="project" value="UniProtKB-ARBA"/>
</dbReference>
<evidence type="ECO:0000313" key="20">
    <source>
        <dbReference type="Proteomes" id="UP001189122"/>
    </source>
</evidence>
<comment type="cofactor">
    <cofactor evidence="2">
        <name>Co(2+)</name>
        <dbReference type="ChEBI" id="CHEBI:48828"/>
    </cofactor>
</comment>
<dbReference type="Pfam" id="PF00035">
    <property type="entry name" value="dsrm"/>
    <property type="match status" value="2"/>
</dbReference>
<dbReference type="AlphaFoldDB" id="A0A7I8J052"/>
<keyword evidence="9 15" id="KW-0694">RNA-binding</keyword>
<protein>
    <recommendedName>
        <fullName evidence="5">protein-serine/threonine phosphatase</fullName>
        <ecNumber evidence="5">3.1.3.16</ecNumber>
    </recommendedName>
</protein>
<dbReference type="SUPFAM" id="SSF54768">
    <property type="entry name" value="dsRNA-binding domain-like"/>
    <property type="match status" value="2"/>
</dbReference>
<comment type="catalytic activity">
    <reaction evidence="14">
        <text>O-phospho-L-threonyl-[protein] + H2O = L-threonyl-[protein] + phosphate</text>
        <dbReference type="Rhea" id="RHEA:47004"/>
        <dbReference type="Rhea" id="RHEA-COMP:11060"/>
        <dbReference type="Rhea" id="RHEA-COMP:11605"/>
        <dbReference type="ChEBI" id="CHEBI:15377"/>
        <dbReference type="ChEBI" id="CHEBI:30013"/>
        <dbReference type="ChEBI" id="CHEBI:43474"/>
        <dbReference type="ChEBI" id="CHEBI:61977"/>
        <dbReference type="EC" id="3.1.3.16"/>
    </reaction>
</comment>
<reference evidence="19 20" key="1">
    <citation type="submission" date="2019-12" db="EMBL/GenBank/DDBJ databases">
        <authorList>
            <person name="Scholz U."/>
            <person name="Mascher M."/>
            <person name="Fiebig A."/>
        </authorList>
    </citation>
    <scope>NUCLEOTIDE SEQUENCE</scope>
</reference>
<dbReference type="FunFam" id="3.30.160.20:FF:000035">
    <property type="entry name" value="RNA polymerase II C-terminal domain phosphatase-like 2"/>
    <property type="match status" value="1"/>
</dbReference>
<feature type="compositionally biased region" description="Basic and acidic residues" evidence="16">
    <location>
        <begin position="960"/>
        <end position="970"/>
    </location>
</feature>
<feature type="compositionally biased region" description="Basic and acidic residues" evidence="16">
    <location>
        <begin position="940"/>
        <end position="951"/>
    </location>
</feature>
<keyword evidence="6" id="KW-0217">Developmental protein</keyword>
<dbReference type="Gene3D" id="3.30.160.20">
    <property type="match status" value="2"/>
</dbReference>
<dbReference type="InterPro" id="IPR014720">
    <property type="entry name" value="dsRBD_dom"/>
</dbReference>
<keyword evidence="20" id="KW-1185">Reference proteome</keyword>
<feature type="compositionally biased region" description="Polar residues" evidence="16">
    <location>
        <begin position="879"/>
        <end position="891"/>
    </location>
</feature>
<dbReference type="SMART" id="SM00577">
    <property type="entry name" value="CPDc"/>
    <property type="match status" value="1"/>
</dbReference>
<comment type="cofactor">
    <cofactor evidence="1">
        <name>Mn(2+)</name>
        <dbReference type="ChEBI" id="CHEBI:29035"/>
    </cofactor>
</comment>
<comment type="cofactor">
    <cofactor evidence="3">
        <name>Mg(2+)</name>
        <dbReference type="ChEBI" id="CHEBI:18420"/>
    </cofactor>
</comment>
<proteinExistence type="predicted"/>
<evidence type="ECO:0000259" key="17">
    <source>
        <dbReference type="PROSITE" id="PS50137"/>
    </source>
</evidence>
<evidence type="ECO:0000256" key="6">
    <source>
        <dbReference type="ARBA" id="ARBA00022473"/>
    </source>
</evidence>
<dbReference type="FunFam" id="3.40.50.1000:FF:000035">
    <property type="entry name" value="RNA polymerase II C-terminal domain phosphatase-like 1"/>
    <property type="match status" value="1"/>
</dbReference>
<dbReference type="PANTHER" id="PTHR23081">
    <property type="entry name" value="RNA POLYMERASE II CTD PHOSPHATASE"/>
    <property type="match status" value="1"/>
</dbReference>
<feature type="domain" description="FCP1 homology" evidence="18">
    <location>
        <begin position="113"/>
        <end position="350"/>
    </location>
</feature>
<evidence type="ECO:0000256" key="3">
    <source>
        <dbReference type="ARBA" id="ARBA00001946"/>
    </source>
</evidence>
<dbReference type="InterPro" id="IPR039189">
    <property type="entry name" value="Fcp1"/>
</dbReference>
<dbReference type="InterPro" id="IPR023214">
    <property type="entry name" value="HAD_sf"/>
</dbReference>
<evidence type="ECO:0000256" key="8">
    <source>
        <dbReference type="ARBA" id="ARBA00022801"/>
    </source>
</evidence>
<dbReference type="GO" id="GO:0008420">
    <property type="term" value="F:RNA polymerase II CTD heptapeptide repeat phosphatase activity"/>
    <property type="evidence" value="ECO:0007669"/>
    <property type="project" value="InterPro"/>
</dbReference>
<feature type="compositionally biased region" description="Basic and acidic residues" evidence="16">
    <location>
        <begin position="742"/>
        <end position="756"/>
    </location>
</feature>
<comment type="subcellular location">
    <subcellularLocation>
        <location evidence="4">Nucleus</location>
    </subcellularLocation>
</comment>
<evidence type="ECO:0000313" key="19">
    <source>
        <dbReference type="EMBL" id="CAA2623119.1"/>
    </source>
</evidence>